<evidence type="ECO:0000313" key="4">
    <source>
        <dbReference type="Proteomes" id="UP000320333"/>
    </source>
</evidence>
<protein>
    <recommendedName>
        <fullName evidence="2">M23ase beta-sheet core domain-containing protein</fullName>
    </recommendedName>
</protein>
<dbReference type="AlphaFoldDB" id="A0A507FKF7"/>
<dbReference type="InterPro" id="IPR011055">
    <property type="entry name" value="Dup_hybrid_motif"/>
</dbReference>
<evidence type="ECO:0000256" key="1">
    <source>
        <dbReference type="SAM" id="MobiDB-lite"/>
    </source>
</evidence>
<sequence length="661" mass="75215">MGKLDGTLSPPGMGLPHSRGHSRGRVQRMLMMILASVAAYMTLAKWWDCGNPKNHFSPRCGRTPEVVYSSEANYPQSASKPIKLLFRGIYLDPPSDAVAVHFDPTLVLPASIQLHYKLKFRRNHAPEGWKKARKGIPSPLDTPLDNTNATANHEYKKCMPISITKDTAFFDSKCVNFRADYDNADENYWLIYKFKLLAKKADPEINSKYEISELPAIGESSGVDVEEFPQHEKMGSKHQHHHHSRLWGNHEKSQKHKKKKYVFTEEKVKLLKRKTVPWPFANEDSIWPPSSPNAVGNTMQNFQTFRPIPYIHGGVDIRTAANASCHTPVDGKVVKVVKYGDSDLYYSIMIQDEFDFIWQFHHLDPSTFRVKEGDFVRRGRVIGHVAFWPDVMNEANYHHTHMNVARVSKLWKPKKEGYPKPYVKGWTYYNPFAFMNHGKYTNKNPPTGEGILYLFKNLSEPAIAAVQDGLDFQKQDGSSLVSVNGTVHAVTQLASEFSPSNSLEGYPYSQCPYEVVWFISRRDAKTSTGITEELVGGSEVLTKVMSKYPMVGGPTVVVRFDRLPPAQWPRKIDSHDPKVLLDLYTESFQTPSGETVSSVFNYKDRKVYLTLTNNVAGEIRSGEGTGWDTTLFKNGEYVFHVMARDWWGLWVHKRFAVKVSN</sequence>
<reference evidence="3 4" key="1">
    <citation type="journal article" date="2019" name="Sci. Rep.">
        <title>Comparative genomics of chytrid fungi reveal insights into the obligate biotrophic and pathogenic lifestyle of Synchytrium endobioticum.</title>
        <authorList>
            <person name="van de Vossenberg B.T.L.H."/>
            <person name="Warris S."/>
            <person name="Nguyen H.D.T."/>
            <person name="van Gent-Pelzer M.P.E."/>
            <person name="Joly D.L."/>
            <person name="van de Geest H.C."/>
            <person name="Bonants P.J.M."/>
            <person name="Smith D.S."/>
            <person name="Levesque C.A."/>
            <person name="van der Lee T.A.J."/>
        </authorList>
    </citation>
    <scope>NUCLEOTIDE SEQUENCE [LARGE SCALE GENOMIC DNA]</scope>
    <source>
        <strain evidence="3 4">CBS 675.73</strain>
    </source>
</reference>
<dbReference type="Gene3D" id="2.70.70.10">
    <property type="entry name" value="Glucose Permease (Domain IIA)"/>
    <property type="match status" value="1"/>
</dbReference>
<gene>
    <name evidence="3" type="ORF">CcCBS67573_g01815</name>
</gene>
<dbReference type="Pfam" id="PF01551">
    <property type="entry name" value="Peptidase_M23"/>
    <property type="match status" value="1"/>
</dbReference>
<dbReference type="CDD" id="cd12797">
    <property type="entry name" value="M23_peptidase"/>
    <property type="match status" value="1"/>
</dbReference>
<keyword evidence="4" id="KW-1185">Reference proteome</keyword>
<accession>A0A507FKF7</accession>
<evidence type="ECO:0000259" key="2">
    <source>
        <dbReference type="Pfam" id="PF01551"/>
    </source>
</evidence>
<dbReference type="EMBL" id="QEAP01000033">
    <property type="protein sequence ID" value="TPX76911.1"/>
    <property type="molecule type" value="Genomic_DNA"/>
</dbReference>
<comment type="caution">
    <text evidence="3">The sequence shown here is derived from an EMBL/GenBank/DDBJ whole genome shotgun (WGS) entry which is preliminary data.</text>
</comment>
<evidence type="ECO:0000313" key="3">
    <source>
        <dbReference type="EMBL" id="TPX76911.1"/>
    </source>
</evidence>
<dbReference type="OrthoDB" id="2104935at2759"/>
<organism evidence="3 4">
    <name type="scientific">Chytriomyces confervae</name>
    <dbReference type="NCBI Taxonomy" id="246404"/>
    <lineage>
        <taxon>Eukaryota</taxon>
        <taxon>Fungi</taxon>
        <taxon>Fungi incertae sedis</taxon>
        <taxon>Chytridiomycota</taxon>
        <taxon>Chytridiomycota incertae sedis</taxon>
        <taxon>Chytridiomycetes</taxon>
        <taxon>Chytridiales</taxon>
        <taxon>Chytriomycetaceae</taxon>
        <taxon>Chytriomyces</taxon>
    </lineage>
</organism>
<feature type="domain" description="M23ase beta-sheet core" evidence="2">
    <location>
        <begin position="311"/>
        <end position="386"/>
    </location>
</feature>
<name>A0A507FKF7_9FUNG</name>
<proteinExistence type="predicted"/>
<dbReference type="SUPFAM" id="SSF51261">
    <property type="entry name" value="Duplicated hybrid motif"/>
    <property type="match status" value="1"/>
</dbReference>
<feature type="region of interest" description="Disordered" evidence="1">
    <location>
        <begin position="1"/>
        <end position="21"/>
    </location>
</feature>
<dbReference type="InterPro" id="IPR016047">
    <property type="entry name" value="M23ase_b-sheet_dom"/>
</dbReference>
<dbReference type="Proteomes" id="UP000320333">
    <property type="component" value="Unassembled WGS sequence"/>
</dbReference>